<feature type="region of interest" description="Disordered" evidence="1">
    <location>
        <begin position="1"/>
        <end position="23"/>
    </location>
</feature>
<dbReference type="AlphaFoldDB" id="A0A246JDC0"/>
<comment type="caution">
    <text evidence="2">The sequence shown here is derived from an EMBL/GenBank/DDBJ whole genome shotgun (WGS) entry which is preliminary data.</text>
</comment>
<proteinExistence type="predicted"/>
<evidence type="ECO:0000313" key="3">
    <source>
        <dbReference type="Proteomes" id="UP000197097"/>
    </source>
</evidence>
<gene>
    <name evidence="2" type="ORF">CDQ91_20460</name>
</gene>
<name>A0A246JDC0_9SPHN</name>
<keyword evidence="3" id="KW-1185">Reference proteome</keyword>
<sequence>MATKHIDHPQAEGDRIPGGGRQAIEGNPLTLDEISMFEMFEREGWSPDRRRAHIFAFAVATSDKTDI</sequence>
<dbReference type="Proteomes" id="UP000197097">
    <property type="component" value="Unassembled WGS sequence"/>
</dbReference>
<feature type="compositionally biased region" description="Basic and acidic residues" evidence="1">
    <location>
        <begin position="1"/>
        <end position="15"/>
    </location>
</feature>
<organism evidence="2 3">
    <name type="scientific">Sphingopyxis witflariensis</name>
    <dbReference type="NCBI Taxonomy" id="173675"/>
    <lineage>
        <taxon>Bacteria</taxon>
        <taxon>Pseudomonadati</taxon>
        <taxon>Pseudomonadota</taxon>
        <taxon>Alphaproteobacteria</taxon>
        <taxon>Sphingomonadales</taxon>
        <taxon>Sphingomonadaceae</taxon>
        <taxon>Sphingopyxis</taxon>
    </lineage>
</organism>
<evidence type="ECO:0000256" key="1">
    <source>
        <dbReference type="SAM" id="MobiDB-lite"/>
    </source>
</evidence>
<dbReference type="EMBL" id="NISJ01000022">
    <property type="protein sequence ID" value="OWQ90574.1"/>
    <property type="molecule type" value="Genomic_DNA"/>
</dbReference>
<evidence type="ECO:0000313" key="2">
    <source>
        <dbReference type="EMBL" id="OWQ90574.1"/>
    </source>
</evidence>
<accession>A0A246JDC0</accession>
<protein>
    <submittedName>
        <fullName evidence="2">Uncharacterized protein</fullName>
    </submittedName>
</protein>
<reference evidence="2 3" key="1">
    <citation type="journal article" date="2002" name="Int. J. Syst. Evol. Microbiol.">
        <title>Sphingopyxis witflariensis sp. nov., isolated from activated sludge.</title>
        <authorList>
            <person name="Kampfer P."/>
            <person name="Witzenberger R."/>
            <person name="Denner E.B."/>
            <person name="Busse H.J."/>
            <person name="Neef A."/>
        </authorList>
    </citation>
    <scope>NUCLEOTIDE SEQUENCE [LARGE SCALE GENOMIC DNA]</scope>
    <source>
        <strain evidence="2 3">DSM 14551</strain>
    </source>
</reference>